<dbReference type="AlphaFoldDB" id="A0A4Y3IQ38"/>
<evidence type="ECO:0000313" key="2">
    <source>
        <dbReference type="EMBL" id="GEA60958.1"/>
    </source>
</evidence>
<keyword evidence="3" id="KW-1185">Reference proteome</keyword>
<proteinExistence type="predicted"/>
<dbReference type="Proteomes" id="UP000318242">
    <property type="component" value="Unassembled WGS sequence"/>
</dbReference>
<name>A0A4Y3IQ38_9VIBR</name>
<dbReference type="RefSeq" id="WP_141271356.1">
    <property type="nucleotide sequence ID" value="NZ_BJLH01000009.1"/>
</dbReference>
<evidence type="ECO:0000313" key="3">
    <source>
        <dbReference type="Proteomes" id="UP000318242"/>
    </source>
</evidence>
<reference evidence="2 3" key="1">
    <citation type="submission" date="2019-06" db="EMBL/GenBank/DDBJ databases">
        <title>Whole genome shotgun sequence of Vibrio comitans NBRC 102076.</title>
        <authorList>
            <person name="Hosoyama A."/>
            <person name="Uohara A."/>
            <person name="Ohji S."/>
            <person name="Ichikawa N."/>
        </authorList>
    </citation>
    <scope>NUCLEOTIDE SEQUENCE [LARGE SCALE GENOMIC DNA]</scope>
    <source>
        <strain evidence="2 3">NBRC 102076</strain>
    </source>
</reference>
<comment type="caution">
    <text evidence="2">The sequence shown here is derived from an EMBL/GenBank/DDBJ whole genome shotgun (WGS) entry which is preliminary data.</text>
</comment>
<gene>
    <name evidence="2" type="ORF">VCO01S_21510</name>
</gene>
<protein>
    <submittedName>
        <fullName evidence="2">Uncharacterized protein</fullName>
    </submittedName>
</protein>
<dbReference type="EMBL" id="BJLH01000009">
    <property type="protein sequence ID" value="GEA60958.1"/>
    <property type="molecule type" value="Genomic_DNA"/>
</dbReference>
<accession>A0A4Y3IQ38</accession>
<sequence>MARMTVSQEEFERILEIESTLNPSLFDSLLLARRIEHNDLLVALVDLHNQKMVRIEKMNALISTVSDRDERVNTRQRYTTQLVVCLCLLVAFYNLFLGTAVSLFMGMIMLCVSAYGVYRINQEKYCSRALVEAFKGNLLS</sequence>
<keyword evidence="1" id="KW-0472">Membrane</keyword>
<evidence type="ECO:0000256" key="1">
    <source>
        <dbReference type="SAM" id="Phobius"/>
    </source>
</evidence>
<organism evidence="2 3">
    <name type="scientific">Vibrio comitans NBRC 102076</name>
    <dbReference type="NCBI Taxonomy" id="1219078"/>
    <lineage>
        <taxon>Bacteria</taxon>
        <taxon>Pseudomonadati</taxon>
        <taxon>Pseudomonadota</taxon>
        <taxon>Gammaproteobacteria</taxon>
        <taxon>Vibrionales</taxon>
        <taxon>Vibrionaceae</taxon>
        <taxon>Vibrio</taxon>
    </lineage>
</organism>
<keyword evidence="1" id="KW-0812">Transmembrane</keyword>
<feature type="transmembrane region" description="Helical" evidence="1">
    <location>
        <begin position="78"/>
        <end position="95"/>
    </location>
</feature>
<keyword evidence="1" id="KW-1133">Transmembrane helix</keyword>